<dbReference type="Proteomes" id="UP000466535">
    <property type="component" value="Unassembled WGS sequence"/>
</dbReference>
<proteinExistence type="predicted"/>
<accession>A0A6B0TAJ5</accession>
<comment type="caution">
    <text evidence="2">The sequence shown here is derived from an EMBL/GenBank/DDBJ whole genome shotgun (WGS) entry which is preliminary data.</text>
</comment>
<dbReference type="RefSeq" id="WP_159764385.1">
    <property type="nucleotide sequence ID" value="NZ_WUUT01000004.1"/>
</dbReference>
<evidence type="ECO:0000256" key="1">
    <source>
        <dbReference type="SAM" id="Phobius"/>
    </source>
</evidence>
<dbReference type="InterPro" id="IPR055957">
    <property type="entry name" value="DUF7535"/>
</dbReference>
<keyword evidence="3" id="KW-1185">Reference proteome</keyword>
<name>A0A6B0TAJ5_9EURY</name>
<keyword evidence="1" id="KW-0472">Membrane</keyword>
<reference evidence="2 3" key="1">
    <citation type="submission" date="2019-12" db="EMBL/GenBank/DDBJ databases">
        <title>Isolation and characterization of three novel carbon monoxide-oxidizing members of Halobacteria from salione crusts and soils.</title>
        <authorList>
            <person name="Myers M.R."/>
            <person name="King G.M."/>
        </authorList>
    </citation>
    <scope>NUCLEOTIDE SEQUENCE [LARGE SCALE GENOMIC DNA]</scope>
    <source>
        <strain evidence="2 3">WSH3</strain>
    </source>
</reference>
<dbReference type="Pfam" id="PF24379">
    <property type="entry name" value="DUF7535"/>
    <property type="match status" value="1"/>
</dbReference>
<sequence>MTDTVTPQREYGSKGGMGPVGWFIAILIGLLFLPVLPFILLVVVVLRLFGAGDRPE</sequence>
<keyword evidence="1" id="KW-1133">Transmembrane helix</keyword>
<organism evidence="2 3">
    <name type="scientific">Halovenus carboxidivorans</name>
    <dbReference type="NCBI Taxonomy" id="2692199"/>
    <lineage>
        <taxon>Archaea</taxon>
        <taxon>Methanobacteriati</taxon>
        <taxon>Methanobacteriota</taxon>
        <taxon>Stenosarchaea group</taxon>
        <taxon>Halobacteria</taxon>
        <taxon>Halobacteriales</taxon>
        <taxon>Haloarculaceae</taxon>
        <taxon>Halovenus</taxon>
    </lineage>
</organism>
<feature type="transmembrane region" description="Helical" evidence="1">
    <location>
        <begin position="20"/>
        <end position="49"/>
    </location>
</feature>
<evidence type="ECO:0000313" key="3">
    <source>
        <dbReference type="Proteomes" id="UP000466535"/>
    </source>
</evidence>
<protein>
    <submittedName>
        <fullName evidence="2">Uncharacterized protein</fullName>
    </submittedName>
</protein>
<evidence type="ECO:0000313" key="2">
    <source>
        <dbReference type="EMBL" id="MXR52261.1"/>
    </source>
</evidence>
<dbReference type="AlphaFoldDB" id="A0A6B0TAJ5"/>
<keyword evidence="1" id="KW-0812">Transmembrane</keyword>
<gene>
    <name evidence="2" type="ORF">GRX03_11685</name>
</gene>
<dbReference type="EMBL" id="WUUT01000004">
    <property type="protein sequence ID" value="MXR52261.1"/>
    <property type="molecule type" value="Genomic_DNA"/>
</dbReference>